<proteinExistence type="predicted"/>
<protein>
    <submittedName>
        <fullName evidence="1">Uncharacterized protein</fullName>
    </submittedName>
</protein>
<sequence>DIKNDFAKMKDMMDCMFKEQASMRNELNIIKVHGNVVFNSNNKRTRNEESSGSDSNAANNIYLLSNRMNQADDTMKI</sequence>
<comment type="caution">
    <text evidence="1">The sequence shown here is derived from an EMBL/GenBank/DDBJ whole genome shotgun (WGS) entry which is preliminary data.</text>
</comment>
<organism evidence="1 2">
    <name type="scientific">Rhizophagus irregularis</name>
    <dbReference type="NCBI Taxonomy" id="588596"/>
    <lineage>
        <taxon>Eukaryota</taxon>
        <taxon>Fungi</taxon>
        <taxon>Fungi incertae sedis</taxon>
        <taxon>Mucoromycota</taxon>
        <taxon>Glomeromycotina</taxon>
        <taxon>Glomeromycetes</taxon>
        <taxon>Glomerales</taxon>
        <taxon>Glomeraceae</taxon>
        <taxon>Rhizophagus</taxon>
    </lineage>
</organism>
<feature type="non-terminal residue" evidence="1">
    <location>
        <position position="1"/>
    </location>
</feature>
<dbReference type="EMBL" id="LLXJ01004923">
    <property type="protein sequence ID" value="PKB95291.1"/>
    <property type="molecule type" value="Genomic_DNA"/>
</dbReference>
<evidence type="ECO:0000313" key="2">
    <source>
        <dbReference type="Proteomes" id="UP000232722"/>
    </source>
</evidence>
<accession>A0A2N0NL44</accession>
<evidence type="ECO:0000313" key="1">
    <source>
        <dbReference type="EMBL" id="PKB95291.1"/>
    </source>
</evidence>
<reference evidence="1 2" key="2">
    <citation type="submission" date="2017-09" db="EMBL/GenBank/DDBJ databases">
        <title>Extensive intraspecific genome diversity in a model arbuscular mycorrhizal fungus.</title>
        <authorList>
            <person name="Chen E.C."/>
            <person name="Morin E."/>
            <person name="Beaudet D."/>
            <person name="Noel J."/>
            <person name="Ndikumana S."/>
            <person name="Charron P."/>
            <person name="St-Onge C."/>
            <person name="Giorgi J."/>
            <person name="Grigoriev I.V."/>
            <person name="Roux C."/>
            <person name="Martin F.M."/>
            <person name="Corradi N."/>
        </authorList>
    </citation>
    <scope>NUCLEOTIDE SEQUENCE [LARGE SCALE GENOMIC DNA]</scope>
    <source>
        <strain evidence="1 2">A5</strain>
    </source>
</reference>
<reference evidence="1 2" key="1">
    <citation type="submission" date="2016-04" db="EMBL/GenBank/DDBJ databases">
        <title>Genome analyses suggest a sexual origin of heterokaryosis in a supposedly ancient asexual fungus.</title>
        <authorList>
            <person name="Ropars J."/>
            <person name="Sedzielewska K."/>
            <person name="Noel J."/>
            <person name="Charron P."/>
            <person name="Farinelli L."/>
            <person name="Marton T."/>
            <person name="Kruger M."/>
            <person name="Pelin A."/>
            <person name="Brachmann A."/>
            <person name="Corradi N."/>
        </authorList>
    </citation>
    <scope>NUCLEOTIDE SEQUENCE [LARGE SCALE GENOMIC DNA]</scope>
    <source>
        <strain evidence="1 2">A5</strain>
    </source>
</reference>
<name>A0A2N0NL44_9GLOM</name>
<gene>
    <name evidence="1" type="ORF">RhiirA5_436985</name>
</gene>
<dbReference type="AlphaFoldDB" id="A0A2N0NL44"/>
<dbReference type="Proteomes" id="UP000232722">
    <property type="component" value="Unassembled WGS sequence"/>
</dbReference>
<dbReference type="VEuPathDB" id="FungiDB:RhiirA1_467789"/>